<evidence type="ECO:0000313" key="1">
    <source>
        <dbReference type="EMBL" id="KAK4500792.1"/>
    </source>
</evidence>
<gene>
    <name evidence="1" type="ORF">PRZ48_008984</name>
</gene>
<reference evidence="1 2" key="1">
    <citation type="journal article" date="2023" name="G3 (Bethesda)">
        <title>A chromosome-level genome assembly of Zasmidium syzygii isolated from banana leaves.</title>
        <authorList>
            <person name="van Westerhoven A.C."/>
            <person name="Mehrabi R."/>
            <person name="Talebi R."/>
            <person name="Steentjes M.B.F."/>
            <person name="Corcolon B."/>
            <person name="Chong P.A."/>
            <person name="Kema G.H.J."/>
            <person name="Seidl M.F."/>
        </authorList>
    </citation>
    <scope>NUCLEOTIDE SEQUENCE [LARGE SCALE GENOMIC DNA]</scope>
    <source>
        <strain evidence="1 2">P124</strain>
    </source>
</reference>
<organism evidence="1 2">
    <name type="scientific">Zasmidium cellare</name>
    <name type="common">Wine cellar mold</name>
    <name type="synonym">Racodium cellare</name>
    <dbReference type="NCBI Taxonomy" id="395010"/>
    <lineage>
        <taxon>Eukaryota</taxon>
        <taxon>Fungi</taxon>
        <taxon>Dikarya</taxon>
        <taxon>Ascomycota</taxon>
        <taxon>Pezizomycotina</taxon>
        <taxon>Dothideomycetes</taxon>
        <taxon>Dothideomycetidae</taxon>
        <taxon>Mycosphaerellales</taxon>
        <taxon>Mycosphaerellaceae</taxon>
        <taxon>Zasmidium</taxon>
    </lineage>
</organism>
<proteinExistence type="predicted"/>
<accession>A0ABR0EGZ8</accession>
<dbReference type="EMBL" id="JAXOVC010000006">
    <property type="protein sequence ID" value="KAK4500792.1"/>
    <property type="molecule type" value="Genomic_DNA"/>
</dbReference>
<name>A0ABR0EGZ8_ZASCE</name>
<keyword evidence="2" id="KW-1185">Reference proteome</keyword>
<sequence>MAHSTQVQAFTSSLYTQQLTSTSIAEPFFDNEEAWHISPITVTLGVPLKFRSHPGANHQAYMEEHLGCRKINKATQLLSTNYDTTSPDFGTSLLDEPITEDILVARVDGADLDVRVLRDVIEFIDFAVFGAVKVYFSFMEGEIEYDAMQRNLANCFSKQWAERSWEVWRSLDGGDWVALNLQLGVDSFSASLMLTDHLIAVCIQGLANVSRLQ</sequence>
<protein>
    <submittedName>
        <fullName evidence="1">Uncharacterized protein</fullName>
    </submittedName>
</protein>
<evidence type="ECO:0000313" key="2">
    <source>
        <dbReference type="Proteomes" id="UP001305779"/>
    </source>
</evidence>
<comment type="caution">
    <text evidence="1">The sequence shown here is derived from an EMBL/GenBank/DDBJ whole genome shotgun (WGS) entry which is preliminary data.</text>
</comment>
<dbReference type="Proteomes" id="UP001305779">
    <property type="component" value="Unassembled WGS sequence"/>
</dbReference>